<reference evidence="4" key="1">
    <citation type="submission" date="2020-01" db="EMBL/GenBank/DDBJ databases">
        <title>Sphingomonas sp. strain CSW-10.</title>
        <authorList>
            <person name="Chen W.-M."/>
        </authorList>
    </citation>
    <scope>NUCLEOTIDE SEQUENCE [LARGE SCALE GENOMIC DNA]</scope>
    <source>
        <strain evidence="4">FSY-8</strain>
    </source>
</reference>
<evidence type="ECO:0000256" key="2">
    <source>
        <dbReference type="ARBA" id="ARBA00022679"/>
    </source>
</evidence>
<gene>
    <name evidence="3" type="ORF">GTZ99_13930</name>
</gene>
<accession>A0ABW9XGG3</accession>
<dbReference type="SUPFAM" id="SSF53756">
    <property type="entry name" value="UDP-Glycosyltransferase/glycogen phosphorylase"/>
    <property type="match status" value="1"/>
</dbReference>
<proteinExistence type="predicted"/>
<organism evidence="3 4">
    <name type="scientific">Novosphingobium ovatum</name>
    <dbReference type="NCBI Taxonomy" id="1908523"/>
    <lineage>
        <taxon>Bacteria</taxon>
        <taxon>Pseudomonadati</taxon>
        <taxon>Pseudomonadota</taxon>
        <taxon>Alphaproteobacteria</taxon>
        <taxon>Sphingomonadales</taxon>
        <taxon>Sphingomonadaceae</taxon>
        <taxon>Novosphingobium</taxon>
    </lineage>
</organism>
<dbReference type="EMBL" id="JAAAPO010000005">
    <property type="protein sequence ID" value="NBC37650.1"/>
    <property type="molecule type" value="Genomic_DNA"/>
</dbReference>
<comment type="caution">
    <text evidence="3">The sequence shown here is derived from an EMBL/GenBank/DDBJ whole genome shotgun (WGS) entry which is preliminary data.</text>
</comment>
<dbReference type="CDD" id="cd03801">
    <property type="entry name" value="GT4_PimA-like"/>
    <property type="match status" value="1"/>
</dbReference>
<dbReference type="Proteomes" id="UP000753724">
    <property type="component" value="Unassembled WGS sequence"/>
</dbReference>
<keyword evidence="2" id="KW-0808">Transferase</keyword>
<keyword evidence="4" id="KW-1185">Reference proteome</keyword>
<dbReference type="PANTHER" id="PTHR12526">
    <property type="entry name" value="GLYCOSYLTRANSFERASE"/>
    <property type="match status" value="1"/>
</dbReference>
<dbReference type="PANTHER" id="PTHR12526:SF510">
    <property type="entry name" value="D-INOSITOL 3-PHOSPHATE GLYCOSYLTRANSFERASE"/>
    <property type="match status" value="1"/>
</dbReference>
<sequence>MGFWAHGWRREESWLKGKLRNLYFGLANRALVYSNRAVELARQTGFDDRRITVIYNSLDWDAQCAQFEALDHVPMAQLRAELNLPEDAAILLTISRITDICQYDWLVDAAASVDTQGRPLVIVMIGTGPAEQALQAQARERGVDLRCVGSIYDETRIASYVMAADCVVSPGKVGLTAMHALAYGTPVVTHSDLDRQMPEVEAVIEGQSGAFFPYGSVSGLADAISRLLAWPMTVGQRREACRGALIGRFTPQVQRELIDDAVDAMLRG</sequence>
<evidence type="ECO:0000313" key="3">
    <source>
        <dbReference type="EMBL" id="NBC37650.1"/>
    </source>
</evidence>
<dbReference type="RefSeq" id="WP_161719865.1">
    <property type="nucleotide sequence ID" value="NZ_JAAAPO010000005.1"/>
</dbReference>
<protein>
    <submittedName>
        <fullName evidence="3">Glycosyltransferase</fullName>
    </submittedName>
</protein>
<dbReference type="Gene3D" id="3.40.50.2000">
    <property type="entry name" value="Glycogen Phosphorylase B"/>
    <property type="match status" value="1"/>
</dbReference>
<evidence type="ECO:0000256" key="1">
    <source>
        <dbReference type="ARBA" id="ARBA00022676"/>
    </source>
</evidence>
<dbReference type="Pfam" id="PF13692">
    <property type="entry name" value="Glyco_trans_1_4"/>
    <property type="match status" value="1"/>
</dbReference>
<evidence type="ECO:0000313" key="4">
    <source>
        <dbReference type="Proteomes" id="UP000753724"/>
    </source>
</evidence>
<keyword evidence="1" id="KW-0328">Glycosyltransferase</keyword>
<name>A0ABW9XGG3_9SPHN</name>